<dbReference type="RefSeq" id="WP_309562431.1">
    <property type="nucleotide sequence ID" value="NZ_JAVJIU010000004.1"/>
</dbReference>
<dbReference type="EMBL" id="JAVJIU010000004">
    <property type="protein sequence ID" value="MDR5591571.1"/>
    <property type="molecule type" value="Genomic_DNA"/>
</dbReference>
<name>A0ABU1ET42_9FLAO</name>
<comment type="caution">
    <text evidence="1">The sequence shown here is derived from an EMBL/GenBank/DDBJ whole genome shotgun (WGS) entry which is preliminary data.</text>
</comment>
<sequence length="316" mass="35375">MDYLSAKFISNDINWYYIDKIINHNELLKFFCLDPTVIIIFLPKNFNNQCFMKNYFIIVAILGLLFMGCTVDNDELNYEESYLNTFNLEASEICEPYFFDLIDSGNEFGSVILSNSNDGETAFVEFEINMGYSLSEILILKANDVSAIPASNGGVIPGKLDKYDYNSIGYSKFEFSVESSMVLVARITVVDENGRSYVSWVGSETLNGWKNGSAYLTYNVCIPPNEPVCNVSAGSDVSISLTNTYVLNNLYTPARLGRYLIRQLDAGVSTTGTFDPDPEELINMYLSNNFQTFTTTYTVTGDDCSDSAVFKITVEP</sequence>
<evidence type="ECO:0000313" key="2">
    <source>
        <dbReference type="Proteomes" id="UP001257234"/>
    </source>
</evidence>
<dbReference type="Proteomes" id="UP001257234">
    <property type="component" value="Unassembled WGS sequence"/>
</dbReference>
<evidence type="ECO:0000313" key="1">
    <source>
        <dbReference type="EMBL" id="MDR5591571.1"/>
    </source>
</evidence>
<organism evidence="1 2">
    <name type="scientific">Christiangramia sediminicola</name>
    <dbReference type="NCBI Taxonomy" id="3073267"/>
    <lineage>
        <taxon>Bacteria</taxon>
        <taxon>Pseudomonadati</taxon>
        <taxon>Bacteroidota</taxon>
        <taxon>Flavobacteriia</taxon>
        <taxon>Flavobacteriales</taxon>
        <taxon>Flavobacteriaceae</taxon>
        <taxon>Christiangramia</taxon>
    </lineage>
</organism>
<keyword evidence="2" id="KW-1185">Reference proteome</keyword>
<reference evidence="2" key="1">
    <citation type="submission" date="2023-07" db="EMBL/GenBank/DDBJ databases">
        <title>Christiangramia sp. SM2212., a novel bacterium of the family Flavobacteriaceae isolated from the sea sediment.</title>
        <authorList>
            <person name="Wang J."/>
            <person name="Zhang X."/>
        </authorList>
    </citation>
    <scope>NUCLEOTIDE SEQUENCE [LARGE SCALE GENOMIC DNA]</scope>
    <source>
        <strain evidence="2">SM2212</strain>
    </source>
</reference>
<protein>
    <submittedName>
        <fullName evidence="1">Uncharacterized protein</fullName>
    </submittedName>
</protein>
<proteinExistence type="predicted"/>
<gene>
    <name evidence="1" type="ORF">RE431_13060</name>
</gene>
<accession>A0ABU1ET42</accession>